<gene>
    <name evidence="2" type="ORF">EW146_g6782</name>
</gene>
<protein>
    <submittedName>
        <fullName evidence="2">Uncharacterized protein</fullName>
    </submittedName>
</protein>
<evidence type="ECO:0000313" key="2">
    <source>
        <dbReference type="EMBL" id="THH13436.1"/>
    </source>
</evidence>
<reference evidence="2 3" key="1">
    <citation type="submission" date="2019-02" db="EMBL/GenBank/DDBJ databases">
        <title>Genome sequencing of the rare red list fungi Bondarzewia mesenterica.</title>
        <authorList>
            <person name="Buettner E."/>
            <person name="Kellner H."/>
        </authorList>
    </citation>
    <scope>NUCLEOTIDE SEQUENCE [LARGE SCALE GENOMIC DNA]</scope>
    <source>
        <strain evidence="2 3">DSM 108281</strain>
    </source>
</reference>
<sequence length="146" mass="16143">MDASQVDATLEHPADTSANPRQETYDHPDQTMSVAADDKAETSSLPPLPEIPPTDLDFSLTLESIIGPSSFVSDKVQKRASNVLKLSEENEKLKAQLRAMSERLEAAERRRAELDRKARERASGVKADASRLYHKSAGEVPERETL</sequence>
<accession>A0A4S4LMJ2</accession>
<evidence type="ECO:0000313" key="3">
    <source>
        <dbReference type="Proteomes" id="UP000310158"/>
    </source>
</evidence>
<proteinExistence type="predicted"/>
<organism evidence="2 3">
    <name type="scientific">Bondarzewia mesenterica</name>
    <dbReference type="NCBI Taxonomy" id="1095465"/>
    <lineage>
        <taxon>Eukaryota</taxon>
        <taxon>Fungi</taxon>
        <taxon>Dikarya</taxon>
        <taxon>Basidiomycota</taxon>
        <taxon>Agaricomycotina</taxon>
        <taxon>Agaricomycetes</taxon>
        <taxon>Russulales</taxon>
        <taxon>Bondarzewiaceae</taxon>
        <taxon>Bondarzewia</taxon>
    </lineage>
</organism>
<feature type="region of interest" description="Disordered" evidence="1">
    <location>
        <begin position="111"/>
        <end position="146"/>
    </location>
</feature>
<dbReference type="OrthoDB" id="3254913at2759"/>
<comment type="caution">
    <text evidence="2">The sequence shown here is derived from an EMBL/GenBank/DDBJ whole genome shotgun (WGS) entry which is preliminary data.</text>
</comment>
<feature type="region of interest" description="Disordered" evidence="1">
    <location>
        <begin position="1"/>
        <end position="54"/>
    </location>
</feature>
<keyword evidence="3" id="KW-1185">Reference proteome</keyword>
<dbReference type="Proteomes" id="UP000310158">
    <property type="component" value="Unassembled WGS sequence"/>
</dbReference>
<dbReference type="AlphaFoldDB" id="A0A4S4LMJ2"/>
<evidence type="ECO:0000256" key="1">
    <source>
        <dbReference type="SAM" id="MobiDB-lite"/>
    </source>
</evidence>
<dbReference type="EMBL" id="SGPL01000354">
    <property type="protein sequence ID" value="THH13436.1"/>
    <property type="molecule type" value="Genomic_DNA"/>
</dbReference>
<name>A0A4S4LMJ2_9AGAM</name>